<dbReference type="PANTHER" id="PTHR28039:SF8">
    <property type="entry name" value="CHALCONE--FLAVANONE ISOMERASE 1-RELATED"/>
    <property type="match status" value="1"/>
</dbReference>
<keyword evidence="3" id="KW-0413">Isomerase</keyword>
<evidence type="ECO:0000259" key="8">
    <source>
        <dbReference type="Pfam" id="PF02431"/>
    </source>
</evidence>
<dbReference type="InterPro" id="IPR044164">
    <property type="entry name" value="CFI"/>
</dbReference>
<dbReference type="GO" id="GO:0045430">
    <property type="term" value="F:chalcone isomerase activity"/>
    <property type="evidence" value="ECO:0007669"/>
    <property type="project" value="UniProtKB-EC"/>
</dbReference>
<keyword evidence="4" id="KW-0284">Flavonoid biosynthesis</keyword>
<evidence type="ECO:0000313" key="9">
    <source>
        <dbReference type="EMBL" id="KMT17553.1"/>
    </source>
</evidence>
<comment type="catalytic activity">
    <reaction evidence="6">
        <text>a chalcone = a flavanone.</text>
        <dbReference type="EC" id="5.5.1.6"/>
    </reaction>
</comment>
<dbReference type="Gene3D" id="1.10.890.20">
    <property type="match status" value="1"/>
</dbReference>
<evidence type="ECO:0000256" key="1">
    <source>
        <dbReference type="ARBA" id="ARBA00004966"/>
    </source>
</evidence>
<dbReference type="AlphaFoldDB" id="A0A0J8D0B1"/>
<sequence>MATSTLVSEMKVEDYAFPSTVKAPGSNKTFFLGGAGVRGLEIQGKFVKFTAIGVYLEENGIAALASKWKGKGTDELVNSVEFFRDIVTGPFEKFTQVTMILPLTGQQYSEKVTENCVAFWKAIGVYTDNEAKAVEKFLEAFKNEKFPAGHSILFTQSPLGSLTIGFCKHDLIPEAGNVVIENKNLSEAVLESIIGQHGVSPEAKQSLATRVSELLNKEKLESNSAILGVANEKTTHVVHELVRDQPDVKA</sequence>
<dbReference type="KEGG" id="bvg:104886934"/>
<gene>
    <name evidence="9" type="ORF">BVRB_2g036940</name>
</gene>
<name>A0A0J8D0B1_BETVV</name>
<dbReference type="InterPro" id="IPR036298">
    <property type="entry name" value="Chalcone_isomerase_sf"/>
</dbReference>
<dbReference type="InterPro" id="IPR016087">
    <property type="entry name" value="Chalcone_isomerase"/>
</dbReference>
<comment type="similarity">
    <text evidence="2 7">Belongs to the chalcone isomerase family.</text>
</comment>
<comment type="function">
    <text evidence="5">Catalyzes the intramolecular cyclization of bicyclic chalcones into tricyclic (S)-flavanones. Responsible for the isomerization of 4,2',4',6'-tetrahydroxychalcone (also termed chalcone) into naringenin.</text>
</comment>
<feature type="domain" description="Chalcone isomerase" evidence="8">
    <location>
        <begin position="12"/>
        <end position="214"/>
    </location>
</feature>
<evidence type="ECO:0000256" key="3">
    <source>
        <dbReference type="ARBA" id="ARBA00023235"/>
    </source>
</evidence>
<comment type="pathway">
    <text evidence="1">Secondary metabolite biosynthesis; flavonoid biosynthesis.</text>
</comment>
<dbReference type="EMBL" id="KQ090045">
    <property type="protein sequence ID" value="KMT17553.1"/>
    <property type="molecule type" value="Genomic_DNA"/>
</dbReference>
<evidence type="ECO:0000256" key="4">
    <source>
        <dbReference type="ARBA" id="ARBA00023241"/>
    </source>
</evidence>
<dbReference type="OMA" id="CGADSEK"/>
<evidence type="ECO:0000256" key="2">
    <source>
        <dbReference type="ARBA" id="ARBA00007166"/>
    </source>
</evidence>
<keyword evidence="10" id="KW-1185">Reference proteome</keyword>
<dbReference type="Gene3D" id="3.50.70.10">
    <property type="match status" value="2"/>
</dbReference>
<dbReference type="eggNOG" id="ENOG502QR5P">
    <property type="taxonomic scope" value="Eukaryota"/>
</dbReference>
<dbReference type="Proteomes" id="UP000035740">
    <property type="component" value="Chromosome 2"/>
</dbReference>
<dbReference type="OrthoDB" id="1903537at2759"/>
<dbReference type="PANTHER" id="PTHR28039">
    <property type="entry name" value="CHALCONE--FLAVONONE ISOMERASE 1-RELATED"/>
    <property type="match status" value="1"/>
</dbReference>
<organism evidence="9 10">
    <name type="scientific">Beta vulgaris subsp. vulgaris</name>
    <name type="common">Beet</name>
    <dbReference type="NCBI Taxonomy" id="3555"/>
    <lineage>
        <taxon>Eukaryota</taxon>
        <taxon>Viridiplantae</taxon>
        <taxon>Streptophyta</taxon>
        <taxon>Embryophyta</taxon>
        <taxon>Tracheophyta</taxon>
        <taxon>Spermatophyta</taxon>
        <taxon>Magnoliopsida</taxon>
        <taxon>eudicotyledons</taxon>
        <taxon>Gunneridae</taxon>
        <taxon>Pentapetalae</taxon>
        <taxon>Caryophyllales</taxon>
        <taxon>Chenopodiaceae</taxon>
        <taxon>Betoideae</taxon>
        <taxon>Beta</taxon>
    </lineage>
</organism>
<dbReference type="InterPro" id="IPR016089">
    <property type="entry name" value="Chalcone_isomerase_bundle_sf"/>
</dbReference>
<dbReference type="GO" id="GO:0009813">
    <property type="term" value="P:flavonoid biosynthetic process"/>
    <property type="evidence" value="ECO:0007669"/>
    <property type="project" value="UniProtKB-UniPathway"/>
</dbReference>
<dbReference type="Pfam" id="PF02431">
    <property type="entry name" value="Chalcone"/>
    <property type="match status" value="1"/>
</dbReference>
<evidence type="ECO:0000256" key="7">
    <source>
        <dbReference type="RuleBase" id="RU361158"/>
    </source>
</evidence>
<evidence type="ECO:0000256" key="6">
    <source>
        <dbReference type="ARBA" id="ARBA00034056"/>
    </source>
</evidence>
<evidence type="ECO:0000313" key="10">
    <source>
        <dbReference type="Proteomes" id="UP000035740"/>
    </source>
</evidence>
<dbReference type="Gramene" id="KMT17553">
    <property type="protein sequence ID" value="KMT17553"/>
    <property type="gene ID" value="BVRB_2g036940"/>
</dbReference>
<accession>A0A0J8D0B1</accession>
<proteinExistence type="inferred from homology"/>
<dbReference type="SUPFAM" id="SSF54626">
    <property type="entry name" value="Chalcone isomerase"/>
    <property type="match status" value="1"/>
</dbReference>
<dbReference type="InterPro" id="IPR016088">
    <property type="entry name" value="Chalcone_isomerase_3-sand"/>
</dbReference>
<protein>
    <recommendedName>
        <fullName evidence="7">Chalcone-flavonone isomerase family protein</fullName>
    </recommendedName>
</protein>
<reference evidence="9 10" key="1">
    <citation type="journal article" date="2014" name="Nature">
        <title>The genome of the recently domesticated crop plant sugar beet (Beta vulgaris).</title>
        <authorList>
            <person name="Dohm J.C."/>
            <person name="Minoche A.E."/>
            <person name="Holtgrawe D."/>
            <person name="Capella-Gutierrez S."/>
            <person name="Zakrzewski F."/>
            <person name="Tafer H."/>
            <person name="Rupp O."/>
            <person name="Sorensen T.R."/>
            <person name="Stracke R."/>
            <person name="Reinhardt R."/>
            <person name="Goesmann A."/>
            <person name="Kraft T."/>
            <person name="Schulz B."/>
            <person name="Stadler P.F."/>
            <person name="Schmidt T."/>
            <person name="Gabaldon T."/>
            <person name="Lehrach H."/>
            <person name="Weisshaar B."/>
            <person name="Himmelbauer H."/>
        </authorList>
    </citation>
    <scope>NUCLEOTIDE SEQUENCE [LARGE SCALE GENOMIC DNA]</scope>
    <source>
        <tissue evidence="9">Taproot</tissue>
    </source>
</reference>
<evidence type="ECO:0000256" key="5">
    <source>
        <dbReference type="ARBA" id="ARBA00025429"/>
    </source>
</evidence>
<dbReference type="UniPathway" id="UPA00154"/>